<evidence type="ECO:0000313" key="11">
    <source>
        <dbReference type="Proteomes" id="UP000001626"/>
    </source>
</evidence>
<feature type="domain" description="Glycoside hydrolase family 31 N-terminal" evidence="8">
    <location>
        <begin position="56"/>
        <end position="215"/>
    </location>
</feature>
<dbReference type="CDD" id="cd14752">
    <property type="entry name" value="GH31_N"/>
    <property type="match status" value="1"/>
</dbReference>
<evidence type="ECO:0000259" key="9">
    <source>
        <dbReference type="Pfam" id="PF21365"/>
    </source>
</evidence>
<feature type="domain" description="Glycoside hydrolase family 31 TIM barrel" evidence="7">
    <location>
        <begin position="262"/>
        <end position="576"/>
    </location>
</feature>
<dbReference type="SUPFAM" id="SSF51445">
    <property type="entry name" value="(Trans)glycosidases"/>
    <property type="match status" value="1"/>
</dbReference>
<dbReference type="SUPFAM" id="SSF117125">
    <property type="entry name" value="Putative glucosidase YicI, C-terminal domain"/>
    <property type="match status" value="1"/>
</dbReference>
<dbReference type="SUPFAM" id="SSF74650">
    <property type="entry name" value="Galactose mutarotase-like"/>
    <property type="match status" value="1"/>
</dbReference>
<keyword evidence="2 6" id="KW-0378">Hydrolase</keyword>
<dbReference type="InterPro" id="IPR011013">
    <property type="entry name" value="Gal_mutarotase_sf_dom"/>
</dbReference>
<evidence type="ECO:0000259" key="8">
    <source>
        <dbReference type="Pfam" id="PF13802"/>
    </source>
</evidence>
<evidence type="ECO:0000256" key="3">
    <source>
        <dbReference type="ARBA" id="ARBA00023295"/>
    </source>
</evidence>
<dbReference type="InterPro" id="IPR013780">
    <property type="entry name" value="Glyco_hydro_b"/>
</dbReference>
<dbReference type="InterPro" id="IPR050985">
    <property type="entry name" value="Alpha-glycosidase_related"/>
</dbReference>
<dbReference type="EC" id="3.2.1.177" evidence="5"/>
<evidence type="ECO:0000313" key="10">
    <source>
        <dbReference type="EMBL" id="ADL68214.1"/>
    </source>
</evidence>
<reference evidence="10 11" key="1">
    <citation type="submission" date="2010-08" db="EMBL/GenBank/DDBJ databases">
        <title>Complete sequence of Thermoanaerobacterium thermosaccharolyticum DSM 571.</title>
        <authorList>
            <consortium name="US DOE Joint Genome Institute"/>
            <person name="Lucas S."/>
            <person name="Copeland A."/>
            <person name="Lapidus A."/>
            <person name="Cheng J.-F."/>
            <person name="Bruce D."/>
            <person name="Goodwin L."/>
            <person name="Pitluck S."/>
            <person name="Teshima H."/>
            <person name="Detter J.C."/>
            <person name="Han C."/>
            <person name="Tapia R."/>
            <person name="Land M."/>
            <person name="Hauser L."/>
            <person name="Chang Y.-J."/>
            <person name="Jeffries C."/>
            <person name="Kyrpides N."/>
            <person name="Ivanova N."/>
            <person name="Mikhailova N."/>
            <person name="Hemme C.L."/>
            <person name="Woyke T."/>
        </authorList>
    </citation>
    <scope>NUCLEOTIDE SEQUENCE [LARGE SCALE GENOMIC DNA]</scope>
    <source>
        <strain evidence="11">ATCC 7956 / DSM 571 / NCIMB 9385 / NCA 3814 / NCTC 13789 / WDCM 00135 / 2032</strain>
    </source>
</reference>
<dbReference type="Pfam" id="PF21365">
    <property type="entry name" value="Glyco_hydro_31_3rd"/>
    <property type="match status" value="1"/>
</dbReference>
<name>D9TT72_THETC</name>
<evidence type="ECO:0000256" key="2">
    <source>
        <dbReference type="ARBA" id="ARBA00022801"/>
    </source>
</evidence>
<dbReference type="EMBL" id="CP002171">
    <property type="protein sequence ID" value="ADL68214.1"/>
    <property type="molecule type" value="Genomic_DNA"/>
</dbReference>
<dbReference type="Proteomes" id="UP000001626">
    <property type="component" value="Chromosome"/>
</dbReference>
<dbReference type="eggNOG" id="COG1501">
    <property type="taxonomic scope" value="Bacteria"/>
</dbReference>
<comment type="catalytic activity">
    <reaction evidence="4">
        <text>Hydrolysis of terminal, non-reducing alpha-D-xylose residues with release of alpha-D-xylose.</text>
        <dbReference type="EC" id="3.2.1.177"/>
    </reaction>
</comment>
<dbReference type="InterPro" id="IPR048395">
    <property type="entry name" value="Glyco_hydro_31_C"/>
</dbReference>
<dbReference type="SUPFAM" id="SSF51011">
    <property type="entry name" value="Glycosyl hydrolase domain"/>
    <property type="match status" value="1"/>
</dbReference>
<feature type="domain" description="Glycosyl hydrolase family 31 C-terminal" evidence="9">
    <location>
        <begin position="585"/>
        <end position="670"/>
    </location>
</feature>
<dbReference type="GO" id="GO:0005975">
    <property type="term" value="P:carbohydrate metabolic process"/>
    <property type="evidence" value="ECO:0007669"/>
    <property type="project" value="InterPro"/>
</dbReference>
<gene>
    <name evidence="10" type="ordered locus">Tthe_0655</name>
</gene>
<dbReference type="NCBIfam" id="NF007940">
    <property type="entry name" value="PRK10658.1"/>
    <property type="match status" value="1"/>
</dbReference>
<dbReference type="KEGG" id="ttm:Tthe_0655"/>
<dbReference type="CAZy" id="GH31">
    <property type="family name" value="Glycoside Hydrolase Family 31"/>
</dbReference>
<dbReference type="AlphaFoldDB" id="D9TT72"/>
<evidence type="ECO:0000256" key="5">
    <source>
        <dbReference type="ARBA" id="ARBA00066962"/>
    </source>
</evidence>
<dbReference type="FunFam" id="3.20.20.80:FF:000053">
    <property type="entry name" value="Alpha-xylosidase YicI"/>
    <property type="match status" value="1"/>
</dbReference>
<dbReference type="InterPro" id="IPR000322">
    <property type="entry name" value="Glyco_hydro_31_TIM"/>
</dbReference>
<dbReference type="CDD" id="cd06593">
    <property type="entry name" value="GH31_xylosidase_YicI"/>
    <property type="match status" value="1"/>
</dbReference>
<proteinExistence type="inferred from homology"/>
<sequence>MIMKFTDGNWLVRKEYKIFGATEVNDYEIMDNSVILYVPTFHVISRGNTLGGPLLTVEISSPMENVISVKLYHFKGKAKKSPKFEINIKDDVEADIKEDDSYITFTSGNLMAKIKTKGDWSIDFFVDGRRITGTGFKNMAYITSQNGKNYLREQLDLGVDEYIYGLGERFTPFVKNGQVVDIWNRDGGTSSEQAYKNIPFYVTNKGYGVFVNDTGLVSYEIASERVSKVQFSVMDEEMEYFIIGGETIKDVLINYTSLTGKPSLPPAWSFGLWLTTSFLTNYDEKTVSFFIDEMMKRDIPLSVFHFDCFWMKEFQWCDFEWDSRYFPDPENMLKRLKERGVRISVWINPYIAQKSKLFDEATEKGYLLKRANGDVWQWDLWQPGMGIVDFTNPDACQWFSSKLEKLIDMGVDCFKTDFGERIPIDVVYYDGSDPERMHNYYTFLYNKVVYNTLAKKLGKDKAIVFARSATAGSQQFPVHWGGDCNATYESMAETLRGGLSISMSGFAFWSHDIAGFESTATPDIYKRWTAFGLLSSHSRLHGNAAYKVPWLYGEEAVDVLRYFTKLKNKLMPYLYSKAYEASITGVPVMRPMVMEFQDDPTCAYVDRQYMLGDSLMVAPIFNEEGIAKYYLPKGKWTNYLNGAVINGQQWIQEKHGYMSIPLMVRPNTIIATGNIDSKPDYDYLDNVTFEIFQLENGLEASTIVYGINGEDQVTVNAKREGNSIVVNVDKAKKPWNVLLRGIYKVKETIGASCDEDEFGIRIKPEKGRSKINIILS</sequence>
<evidence type="ECO:0000259" key="7">
    <source>
        <dbReference type="Pfam" id="PF01055"/>
    </source>
</evidence>
<accession>D9TT72</accession>
<dbReference type="Pfam" id="PF13802">
    <property type="entry name" value="Gal_mutarotas_2"/>
    <property type="match status" value="1"/>
</dbReference>
<dbReference type="GO" id="GO:0061634">
    <property type="term" value="F:alpha-D-xyloside xylohydrolase"/>
    <property type="evidence" value="ECO:0007669"/>
    <property type="project" value="UniProtKB-EC"/>
</dbReference>
<keyword evidence="11" id="KW-1185">Reference proteome</keyword>
<dbReference type="Pfam" id="PF01055">
    <property type="entry name" value="Glyco_hydro_31_2nd"/>
    <property type="match status" value="1"/>
</dbReference>
<dbReference type="STRING" id="580327.Tthe_0655"/>
<dbReference type="PANTHER" id="PTHR43053:SF4">
    <property type="entry name" value="MYOGENESIS-REGULATING GLYCOSIDASE"/>
    <property type="match status" value="1"/>
</dbReference>
<dbReference type="Gene3D" id="2.60.40.1180">
    <property type="entry name" value="Golgi alpha-mannosidase II"/>
    <property type="match status" value="2"/>
</dbReference>
<keyword evidence="3 6" id="KW-0326">Glycosidase</keyword>
<protein>
    <recommendedName>
        <fullName evidence="5">alpha-D-xyloside xylohydrolase</fullName>
        <ecNumber evidence="5">3.2.1.177</ecNumber>
    </recommendedName>
</protein>
<evidence type="ECO:0000256" key="1">
    <source>
        <dbReference type="ARBA" id="ARBA00007806"/>
    </source>
</evidence>
<comment type="similarity">
    <text evidence="1 6">Belongs to the glycosyl hydrolase 31 family.</text>
</comment>
<dbReference type="InterPro" id="IPR025887">
    <property type="entry name" value="Glyco_hydro_31_N_dom"/>
</dbReference>
<dbReference type="PANTHER" id="PTHR43053">
    <property type="entry name" value="GLYCOSIDASE FAMILY 31"/>
    <property type="match status" value="1"/>
</dbReference>
<evidence type="ECO:0000256" key="6">
    <source>
        <dbReference type="RuleBase" id="RU361185"/>
    </source>
</evidence>
<dbReference type="InterPro" id="IPR017853">
    <property type="entry name" value="GH"/>
</dbReference>
<evidence type="ECO:0000256" key="4">
    <source>
        <dbReference type="ARBA" id="ARBA00052064"/>
    </source>
</evidence>
<dbReference type="Gene3D" id="3.20.20.80">
    <property type="entry name" value="Glycosidases"/>
    <property type="match status" value="1"/>
</dbReference>
<dbReference type="GO" id="GO:0030246">
    <property type="term" value="F:carbohydrate binding"/>
    <property type="evidence" value="ECO:0007669"/>
    <property type="project" value="InterPro"/>
</dbReference>
<dbReference type="HOGENOM" id="CLU_000631_10_0_9"/>
<dbReference type="Gene3D" id="2.60.40.1760">
    <property type="entry name" value="glycosyl hydrolase (family 31)"/>
    <property type="match status" value="1"/>
</dbReference>
<organism evidence="10 11">
    <name type="scientific">Thermoanaerobacterium thermosaccharolyticum (strain ATCC 7956 / DSM 571 / NCIMB 9385 / NCA 3814 / NCTC 13789 / WDCM 00135 / 2032)</name>
    <name type="common">Clostridium thermosaccharolyticum</name>
    <dbReference type="NCBI Taxonomy" id="580327"/>
    <lineage>
        <taxon>Bacteria</taxon>
        <taxon>Bacillati</taxon>
        <taxon>Bacillota</taxon>
        <taxon>Clostridia</taxon>
        <taxon>Thermoanaerobacterales</taxon>
        <taxon>Thermoanaerobacteraceae</taxon>
        <taxon>Thermoanaerobacterium</taxon>
    </lineage>
</organism>